<comment type="subcellular location">
    <subcellularLocation>
        <location evidence="1">Bacterial flagellum basal body</location>
    </subcellularLocation>
    <subcellularLocation>
        <location evidence="2">Cell membrane</location>
        <topology evidence="2">Peripheral membrane protein</topology>
    </subcellularLocation>
</comment>
<keyword evidence="8" id="KW-0472">Membrane</keyword>
<dbReference type="GO" id="GO:0009425">
    <property type="term" value="C:bacterial-type flagellum basal body"/>
    <property type="evidence" value="ECO:0007669"/>
    <property type="project" value="UniProtKB-SubCell"/>
</dbReference>
<keyword evidence="11" id="KW-0282">Flagellum</keyword>
<keyword evidence="7" id="KW-0283">Flagellar rotation</keyword>
<dbReference type="GO" id="GO:0005886">
    <property type="term" value="C:plasma membrane"/>
    <property type="evidence" value="ECO:0007669"/>
    <property type="project" value="UniProtKB-SubCell"/>
</dbReference>
<evidence type="ECO:0000256" key="4">
    <source>
        <dbReference type="ARBA" id="ARBA00021898"/>
    </source>
</evidence>
<organism evidence="11 12">
    <name type="scientific">Thermoanaerobacterium thermosaccharolyticum</name>
    <name type="common">Clostridium thermosaccharolyticum</name>
    <dbReference type="NCBI Taxonomy" id="1517"/>
    <lineage>
        <taxon>Bacteria</taxon>
        <taxon>Bacillati</taxon>
        <taxon>Bacillota</taxon>
        <taxon>Clostridia</taxon>
        <taxon>Thermoanaerobacterales</taxon>
        <taxon>Thermoanaerobacteraceae</taxon>
        <taxon>Thermoanaerobacterium</taxon>
    </lineage>
</organism>
<dbReference type="PRINTS" id="PR00955">
    <property type="entry name" value="FLGMOTORFLIM"/>
</dbReference>
<dbReference type="Gene3D" id="3.40.1550.10">
    <property type="entry name" value="CheC-like"/>
    <property type="match status" value="1"/>
</dbReference>
<keyword evidence="11" id="KW-0966">Cell projection</keyword>
<evidence type="ECO:0000313" key="12">
    <source>
        <dbReference type="Proteomes" id="UP000214975"/>
    </source>
</evidence>
<dbReference type="PANTHER" id="PTHR30034">
    <property type="entry name" value="FLAGELLAR MOTOR SWITCH PROTEIN FLIM"/>
    <property type="match status" value="1"/>
</dbReference>
<dbReference type="NCBIfam" id="TIGR01397">
    <property type="entry name" value="fliM_switch"/>
    <property type="match status" value="1"/>
</dbReference>
<keyword evidence="5" id="KW-1003">Cell membrane</keyword>
<dbReference type="SUPFAM" id="SSF103039">
    <property type="entry name" value="CheC-like"/>
    <property type="match status" value="1"/>
</dbReference>
<dbReference type="GO" id="GO:0050918">
    <property type="term" value="P:positive chemotaxis"/>
    <property type="evidence" value="ECO:0007669"/>
    <property type="project" value="TreeGrafter"/>
</dbReference>
<dbReference type="Pfam" id="PF02154">
    <property type="entry name" value="FliM"/>
    <property type="match status" value="1"/>
</dbReference>
<proteinExistence type="inferred from homology"/>
<evidence type="ECO:0000256" key="7">
    <source>
        <dbReference type="ARBA" id="ARBA00022779"/>
    </source>
</evidence>
<reference evidence="11 12" key="1">
    <citation type="submission" date="2016-08" db="EMBL/GenBank/DDBJ databases">
        <title>A novel genetic cassette of butanologenic Thermoanaerobacterium thermosaccharolyticum that directly convert cellulose to butanol.</title>
        <authorList>
            <person name="Li T."/>
            <person name="He J."/>
        </authorList>
    </citation>
    <scope>NUCLEOTIDE SEQUENCE [LARGE SCALE GENOMIC DNA]</scope>
    <source>
        <strain evidence="11 12">TG57</strain>
    </source>
</reference>
<evidence type="ECO:0000256" key="6">
    <source>
        <dbReference type="ARBA" id="ARBA00022500"/>
    </source>
</evidence>
<gene>
    <name evidence="11" type="ORF">Thert_03252</name>
</gene>
<evidence type="ECO:0000313" key="11">
    <source>
        <dbReference type="EMBL" id="AST59000.1"/>
    </source>
</evidence>
<keyword evidence="6" id="KW-0145">Chemotaxis</keyword>
<dbReference type="PANTHER" id="PTHR30034:SF6">
    <property type="entry name" value="YOP PROTEINS TRANSLOCATION PROTEIN Q"/>
    <property type="match status" value="1"/>
</dbReference>
<evidence type="ECO:0000256" key="2">
    <source>
        <dbReference type="ARBA" id="ARBA00004202"/>
    </source>
</evidence>
<dbReference type="GO" id="GO:0071978">
    <property type="term" value="P:bacterial-type flagellum-dependent swarming motility"/>
    <property type="evidence" value="ECO:0007669"/>
    <property type="project" value="TreeGrafter"/>
</dbReference>
<comment type="similarity">
    <text evidence="3">Belongs to the FliM family.</text>
</comment>
<dbReference type="InterPro" id="IPR028976">
    <property type="entry name" value="CheC-like_sf"/>
</dbReference>
<accession>A0A223I2U0</accession>
<dbReference type="InterPro" id="IPR036429">
    <property type="entry name" value="SpoA-like_sf"/>
</dbReference>
<evidence type="ECO:0000256" key="1">
    <source>
        <dbReference type="ARBA" id="ARBA00004117"/>
    </source>
</evidence>
<dbReference type="InterPro" id="IPR001543">
    <property type="entry name" value="FliN-like_C"/>
</dbReference>
<evidence type="ECO:0000256" key="8">
    <source>
        <dbReference type="ARBA" id="ARBA00023136"/>
    </source>
</evidence>
<name>A0A223I2U0_THETR</name>
<evidence type="ECO:0000256" key="9">
    <source>
        <dbReference type="ARBA" id="ARBA00023143"/>
    </source>
</evidence>
<dbReference type="Pfam" id="PF01052">
    <property type="entry name" value="FliMN_C"/>
    <property type="match status" value="1"/>
</dbReference>
<protein>
    <recommendedName>
        <fullName evidence="4 10">Flagellar motor switch protein FliM</fullName>
    </recommendedName>
</protein>
<dbReference type="CDD" id="cd17908">
    <property type="entry name" value="FliM"/>
    <property type="match status" value="1"/>
</dbReference>
<keyword evidence="9" id="KW-0975">Bacterial flagellum</keyword>
<dbReference type="SUPFAM" id="SSF101801">
    <property type="entry name" value="Surface presentation of antigens (SPOA)"/>
    <property type="match status" value="1"/>
</dbReference>
<dbReference type="AlphaFoldDB" id="A0A223I2U0"/>
<evidence type="ECO:0000256" key="5">
    <source>
        <dbReference type="ARBA" id="ARBA00022475"/>
    </source>
</evidence>
<dbReference type="RefSeq" id="WP_094397999.1">
    <property type="nucleotide sequence ID" value="NZ_CP016893.1"/>
</dbReference>
<dbReference type="InterPro" id="IPR001689">
    <property type="entry name" value="Flag_FliM"/>
</dbReference>
<dbReference type="GO" id="GO:0003774">
    <property type="term" value="F:cytoskeletal motor activity"/>
    <property type="evidence" value="ECO:0007669"/>
    <property type="project" value="InterPro"/>
</dbReference>
<sequence>MVDILSQNEIDELLKAMNSGEFDIKEIKESQQETRIKPYDFRRPNKFSKEQLRTLQMIFENMSRSFTTFLSGYLRTLVQVSIVSVEQITYYEFSNSLTNPVFIAVIDAKPLDGPIILEFNNNTTFTIIDKILGGIGTADTVERDYTEIEMGLLSRITTQLLPLIKDAWINVIELNPEITRIETNSQFSQIISPNETIALCTMSLKINDNEGLINFCLPHITIVPILPLLTTKTWFSNAEKQACDIGIIKDRISNTYIPLRAVIGTSKITVRDLLNFNKGDILEINKKYKDPIEIKINDETKFFGVPGIKNKKYCVQITEICSEGDDADE</sequence>
<dbReference type="EMBL" id="CP016893">
    <property type="protein sequence ID" value="AST59000.1"/>
    <property type="molecule type" value="Genomic_DNA"/>
</dbReference>
<dbReference type="Proteomes" id="UP000214975">
    <property type="component" value="Chromosome"/>
</dbReference>
<evidence type="ECO:0000256" key="10">
    <source>
        <dbReference type="NCBIfam" id="TIGR01397"/>
    </source>
</evidence>
<keyword evidence="11" id="KW-0969">Cilium</keyword>
<dbReference type="Gene3D" id="2.30.330.10">
    <property type="entry name" value="SpoA-like"/>
    <property type="match status" value="1"/>
</dbReference>
<dbReference type="PIRSF" id="PIRSF002888">
    <property type="entry name" value="FliM"/>
    <property type="match status" value="1"/>
</dbReference>
<evidence type="ECO:0000256" key="3">
    <source>
        <dbReference type="ARBA" id="ARBA00011049"/>
    </source>
</evidence>